<dbReference type="Proteomes" id="UP001291926">
    <property type="component" value="Unassembled WGS sequence"/>
</dbReference>
<dbReference type="InterPro" id="IPR011050">
    <property type="entry name" value="Pectin_lyase_fold/virulence"/>
</dbReference>
<dbReference type="PROSITE" id="PS00502">
    <property type="entry name" value="POLYGALACTURONASE"/>
    <property type="match status" value="1"/>
</dbReference>
<comment type="caution">
    <text evidence="10">The sequence shown here is derived from an EMBL/GenBank/DDBJ whole genome shotgun (WGS) entry which is preliminary data.</text>
</comment>
<evidence type="ECO:0000256" key="5">
    <source>
        <dbReference type="ARBA" id="ARBA00022801"/>
    </source>
</evidence>
<dbReference type="InterPro" id="IPR000743">
    <property type="entry name" value="Glyco_hydro_28"/>
</dbReference>
<comment type="similarity">
    <text evidence="2 9">Belongs to the glycosyl hydrolase 28 family.</text>
</comment>
<protein>
    <recommendedName>
        <fullName evidence="12">Polygalacturonase</fullName>
    </recommendedName>
</protein>
<dbReference type="InterPro" id="IPR012334">
    <property type="entry name" value="Pectin_lyas_fold"/>
</dbReference>
<dbReference type="Gene3D" id="2.160.20.10">
    <property type="entry name" value="Single-stranded right-handed beta-helix, Pectin lyase-like"/>
    <property type="match status" value="2"/>
</dbReference>
<accession>A0ABR0CWB4</accession>
<comment type="subcellular location">
    <subcellularLocation>
        <location evidence="1">Secreted</location>
        <location evidence="1">Cell wall</location>
    </subcellularLocation>
</comment>
<keyword evidence="5 9" id="KW-0378">Hydrolase</keyword>
<dbReference type="SUPFAM" id="SSF51126">
    <property type="entry name" value="Pectin lyase-like"/>
    <property type="match status" value="1"/>
</dbReference>
<evidence type="ECO:0000256" key="6">
    <source>
        <dbReference type="ARBA" id="ARBA00023295"/>
    </source>
</evidence>
<dbReference type="PANTHER" id="PTHR31375">
    <property type="match status" value="1"/>
</dbReference>
<sequence length="347" mass="37872">ALPSSNFARETENHFDVMDYGATSDGTTDDSQAFLEAWDAACSASTKYPRVVVPPNKTFLLYPVTFHGPCDASKINFMVRNENKISGTIMAPNSASLWDEKDSSQWLVFRNMNGLNVDGFGTVDGRGQSWWDQSCKYHPQLSPGNSPNTDGIHIHSSRHVVITNTQIGCGDDCISIGDRISNIKISNVKCGPGHGISIGSLGKGGNYVQVEKIRVSDTFFNGTSNGARIKTWQVGRGYVRDVKFENIIFNCVKNPIIIDQNYCDVKYACKELESGVKISNVVYKELSGTSATNVAINLNCSKSVPCMRISMDSIRLKSGRFGSEVVANCTSAYGKETNVVPGDCLSR</sequence>
<evidence type="ECO:0000256" key="3">
    <source>
        <dbReference type="ARBA" id="ARBA00022512"/>
    </source>
</evidence>
<proteinExistence type="inferred from homology"/>
<dbReference type="EMBL" id="JAYDYQ010002685">
    <property type="protein sequence ID" value="KAK4481190.1"/>
    <property type="molecule type" value="Genomic_DNA"/>
</dbReference>
<evidence type="ECO:0000256" key="7">
    <source>
        <dbReference type="ARBA" id="ARBA00023316"/>
    </source>
</evidence>
<gene>
    <name evidence="10" type="ORF">RD792_012071</name>
</gene>
<name>A0ABR0CWB4_9LAMI</name>
<keyword evidence="6 9" id="KW-0326">Glycosidase</keyword>
<reference evidence="10 11" key="1">
    <citation type="journal article" date="2023" name="bioRxiv">
        <title>Genome report: Whole genome sequence and annotation of Penstemon davidsonii.</title>
        <authorList>
            <person name="Ostevik K.L."/>
            <person name="Alabady M."/>
            <person name="Zhang M."/>
            <person name="Rausher M.D."/>
        </authorList>
    </citation>
    <scope>NUCLEOTIDE SEQUENCE [LARGE SCALE GENOMIC DNA]</scope>
    <source>
        <strain evidence="10">DNT005</strain>
        <tissue evidence="10">Whole leaf</tissue>
    </source>
</reference>
<evidence type="ECO:0000256" key="1">
    <source>
        <dbReference type="ARBA" id="ARBA00004191"/>
    </source>
</evidence>
<evidence type="ECO:0008006" key="12">
    <source>
        <dbReference type="Google" id="ProtNLM"/>
    </source>
</evidence>
<keyword evidence="11" id="KW-1185">Reference proteome</keyword>
<feature type="non-terminal residue" evidence="10">
    <location>
        <position position="1"/>
    </location>
</feature>
<feature type="active site" evidence="8">
    <location>
        <position position="194"/>
    </location>
</feature>
<evidence type="ECO:0000256" key="4">
    <source>
        <dbReference type="ARBA" id="ARBA00022525"/>
    </source>
</evidence>
<keyword evidence="7" id="KW-0961">Cell wall biogenesis/degradation</keyword>
<evidence type="ECO:0000256" key="8">
    <source>
        <dbReference type="PROSITE-ProRule" id="PRU10052"/>
    </source>
</evidence>
<evidence type="ECO:0000313" key="11">
    <source>
        <dbReference type="Proteomes" id="UP001291926"/>
    </source>
</evidence>
<keyword evidence="3" id="KW-0134">Cell wall</keyword>
<evidence type="ECO:0000313" key="10">
    <source>
        <dbReference type="EMBL" id="KAK4481190.1"/>
    </source>
</evidence>
<dbReference type="Pfam" id="PF00295">
    <property type="entry name" value="Glyco_hydro_28"/>
    <property type="match status" value="2"/>
</dbReference>
<evidence type="ECO:0000256" key="2">
    <source>
        <dbReference type="ARBA" id="ARBA00008834"/>
    </source>
</evidence>
<evidence type="ECO:0000256" key="9">
    <source>
        <dbReference type="RuleBase" id="RU361169"/>
    </source>
</evidence>
<keyword evidence="4" id="KW-0964">Secreted</keyword>
<organism evidence="10 11">
    <name type="scientific">Penstemon davidsonii</name>
    <dbReference type="NCBI Taxonomy" id="160366"/>
    <lineage>
        <taxon>Eukaryota</taxon>
        <taxon>Viridiplantae</taxon>
        <taxon>Streptophyta</taxon>
        <taxon>Embryophyta</taxon>
        <taxon>Tracheophyta</taxon>
        <taxon>Spermatophyta</taxon>
        <taxon>Magnoliopsida</taxon>
        <taxon>eudicotyledons</taxon>
        <taxon>Gunneridae</taxon>
        <taxon>Pentapetalae</taxon>
        <taxon>asterids</taxon>
        <taxon>lamiids</taxon>
        <taxon>Lamiales</taxon>
        <taxon>Plantaginaceae</taxon>
        <taxon>Cheloneae</taxon>
        <taxon>Penstemon</taxon>
    </lineage>
</organism>